<keyword evidence="8" id="KW-0472">Membrane</keyword>
<dbReference type="Pfam" id="PF00005">
    <property type="entry name" value="ABC_tran"/>
    <property type="match status" value="1"/>
</dbReference>
<evidence type="ECO:0000256" key="5">
    <source>
        <dbReference type="ARBA" id="ARBA00022741"/>
    </source>
</evidence>
<evidence type="ECO:0000313" key="11">
    <source>
        <dbReference type="EMBL" id="HGQ64649.1"/>
    </source>
</evidence>
<name>A0A7C4NLE2_9CREN</name>
<dbReference type="GO" id="GO:0005524">
    <property type="term" value="F:ATP binding"/>
    <property type="evidence" value="ECO:0007669"/>
    <property type="project" value="UniProtKB-KW"/>
</dbReference>
<keyword evidence="7" id="KW-1278">Translocase</keyword>
<dbReference type="PANTHER" id="PTHR43297">
    <property type="entry name" value="OLIGOPEPTIDE TRANSPORT ATP-BINDING PROTEIN APPD"/>
    <property type="match status" value="1"/>
</dbReference>
<dbReference type="GO" id="GO:0016887">
    <property type="term" value="F:ATP hydrolysis activity"/>
    <property type="evidence" value="ECO:0007669"/>
    <property type="project" value="InterPro"/>
</dbReference>
<sequence length="327" mass="36016">MPKENTVEQILDVKDLKVSYFTGRGVVKAVDNVSFSLNRGEVLGLAGESGCGKSTLAYALVRLIPPPGKIVGGSVKFIGNDILSMSEEEFRKKIRWRGISMIFQGAMNALNPVMKIGDQIAEVYRIHMGLPKSEGYKNARELLKMVGIDPERVNSYPHELSGGMKQRVVIAMALALNPPLVIADEPTTALDVVVQAQILNLLKSLQREKNLSMIMISHDLSLLAEIVDKLAVMYAGKIVEYGFSDIIYKSPQHPYTLGLLDSIPRLSGGSSELKGIPGEPPDLINPPPGCRFHPRCPFAMDICRREDPPMVELRPGHYVACWLVAKR</sequence>
<dbReference type="PROSITE" id="PS00211">
    <property type="entry name" value="ABC_TRANSPORTER_1"/>
    <property type="match status" value="1"/>
</dbReference>
<dbReference type="Pfam" id="PF08352">
    <property type="entry name" value="oligo_HPY"/>
    <property type="match status" value="1"/>
</dbReference>
<keyword evidence="2" id="KW-0813">Transport</keyword>
<dbReference type="InterPro" id="IPR003439">
    <property type="entry name" value="ABC_transporter-like_ATP-bd"/>
</dbReference>
<comment type="subcellular location">
    <subcellularLocation>
        <location evidence="1">Cell membrane</location>
        <topology evidence="1">Peripheral membrane protein</topology>
    </subcellularLocation>
</comment>
<dbReference type="SUPFAM" id="SSF52540">
    <property type="entry name" value="P-loop containing nucleoside triphosphate hydrolases"/>
    <property type="match status" value="1"/>
</dbReference>
<dbReference type="FunFam" id="3.40.50.300:FF:000016">
    <property type="entry name" value="Oligopeptide ABC transporter ATP-binding component"/>
    <property type="match status" value="1"/>
</dbReference>
<dbReference type="InterPro" id="IPR003593">
    <property type="entry name" value="AAA+_ATPase"/>
</dbReference>
<evidence type="ECO:0000313" key="10">
    <source>
        <dbReference type="EMBL" id="HGQ35945.1"/>
    </source>
</evidence>
<dbReference type="PANTHER" id="PTHR43297:SF14">
    <property type="entry name" value="ATPASE AAA-TYPE CORE DOMAIN-CONTAINING PROTEIN"/>
    <property type="match status" value="1"/>
</dbReference>
<dbReference type="InterPro" id="IPR027417">
    <property type="entry name" value="P-loop_NTPase"/>
</dbReference>
<reference evidence="11" key="1">
    <citation type="journal article" date="2020" name="mSystems">
        <title>Genome- and Community-Level Interaction Insights into Carbon Utilization and Element Cycling Functions of Hydrothermarchaeota in Hydrothermal Sediment.</title>
        <authorList>
            <person name="Zhou Z."/>
            <person name="Liu Y."/>
            <person name="Xu W."/>
            <person name="Pan J."/>
            <person name="Luo Z.H."/>
            <person name="Li M."/>
        </authorList>
    </citation>
    <scope>NUCLEOTIDE SEQUENCE [LARGE SCALE GENOMIC DNA]</scope>
    <source>
        <strain evidence="11">SpSt-637</strain>
        <strain evidence="10">SpSt-667</strain>
    </source>
</reference>
<dbReference type="PROSITE" id="PS50893">
    <property type="entry name" value="ABC_TRANSPORTER_2"/>
    <property type="match status" value="1"/>
</dbReference>
<dbReference type="CDD" id="cd03257">
    <property type="entry name" value="ABC_NikE_OppD_transporters"/>
    <property type="match status" value="1"/>
</dbReference>
<evidence type="ECO:0000256" key="6">
    <source>
        <dbReference type="ARBA" id="ARBA00022840"/>
    </source>
</evidence>
<dbReference type="InterPro" id="IPR013563">
    <property type="entry name" value="Oligopep_ABC_C"/>
</dbReference>
<evidence type="ECO:0000256" key="8">
    <source>
        <dbReference type="ARBA" id="ARBA00023136"/>
    </source>
</evidence>
<protein>
    <submittedName>
        <fullName evidence="11">ABC transporter ATP-binding protein</fullName>
    </submittedName>
</protein>
<organism evidence="11">
    <name type="scientific">Ignisphaera aggregans</name>
    <dbReference type="NCBI Taxonomy" id="334771"/>
    <lineage>
        <taxon>Archaea</taxon>
        <taxon>Thermoproteota</taxon>
        <taxon>Thermoprotei</taxon>
        <taxon>Desulfurococcales</taxon>
        <taxon>Desulfurococcaceae</taxon>
        <taxon>Ignisphaera</taxon>
    </lineage>
</organism>
<keyword evidence="5" id="KW-0547">Nucleotide-binding</keyword>
<gene>
    <name evidence="11" type="ORF">ENU08_05335</name>
    <name evidence="10" type="ORF">ENU41_04630</name>
</gene>
<dbReference type="GO" id="GO:0015833">
    <property type="term" value="P:peptide transport"/>
    <property type="evidence" value="ECO:0007669"/>
    <property type="project" value="InterPro"/>
</dbReference>
<keyword evidence="6 11" id="KW-0067">ATP-binding</keyword>
<dbReference type="SMART" id="SM00382">
    <property type="entry name" value="AAA"/>
    <property type="match status" value="1"/>
</dbReference>
<proteinExistence type="predicted"/>
<dbReference type="Gene3D" id="3.40.50.300">
    <property type="entry name" value="P-loop containing nucleotide triphosphate hydrolases"/>
    <property type="match status" value="1"/>
</dbReference>
<dbReference type="InterPro" id="IPR050388">
    <property type="entry name" value="ABC_Ni/Peptide_Import"/>
</dbReference>
<dbReference type="NCBIfam" id="TIGR01727">
    <property type="entry name" value="oligo_HPY"/>
    <property type="match status" value="1"/>
</dbReference>
<evidence type="ECO:0000256" key="2">
    <source>
        <dbReference type="ARBA" id="ARBA00022448"/>
    </source>
</evidence>
<keyword evidence="4" id="KW-0997">Cell inner membrane</keyword>
<accession>A0A7C4NLE2</accession>
<dbReference type="EMBL" id="DTCK01000032">
    <property type="protein sequence ID" value="HGQ35945.1"/>
    <property type="molecule type" value="Genomic_DNA"/>
</dbReference>
<dbReference type="EMBL" id="DTBD01000044">
    <property type="protein sequence ID" value="HGQ64649.1"/>
    <property type="molecule type" value="Genomic_DNA"/>
</dbReference>
<evidence type="ECO:0000256" key="7">
    <source>
        <dbReference type="ARBA" id="ARBA00022967"/>
    </source>
</evidence>
<keyword evidence="3" id="KW-1003">Cell membrane</keyword>
<dbReference type="AlphaFoldDB" id="A0A7C4NLE2"/>
<evidence type="ECO:0000256" key="4">
    <source>
        <dbReference type="ARBA" id="ARBA00022519"/>
    </source>
</evidence>
<comment type="caution">
    <text evidence="11">The sequence shown here is derived from an EMBL/GenBank/DDBJ whole genome shotgun (WGS) entry which is preliminary data.</text>
</comment>
<evidence type="ECO:0000256" key="1">
    <source>
        <dbReference type="ARBA" id="ARBA00004202"/>
    </source>
</evidence>
<dbReference type="GO" id="GO:0005886">
    <property type="term" value="C:plasma membrane"/>
    <property type="evidence" value="ECO:0007669"/>
    <property type="project" value="UniProtKB-SubCell"/>
</dbReference>
<feature type="domain" description="ABC transporter" evidence="9">
    <location>
        <begin position="11"/>
        <end position="260"/>
    </location>
</feature>
<dbReference type="InterPro" id="IPR017871">
    <property type="entry name" value="ABC_transporter-like_CS"/>
</dbReference>
<evidence type="ECO:0000259" key="9">
    <source>
        <dbReference type="PROSITE" id="PS50893"/>
    </source>
</evidence>
<evidence type="ECO:0000256" key="3">
    <source>
        <dbReference type="ARBA" id="ARBA00022475"/>
    </source>
</evidence>